<sequence length="214" mass="23951">METAKGLIIAGLLFVASASLGIVAMMDMTGDIDDPDSKSWTDDPLFQGDEHDHRETTQHNMSSSNIEYMDFNALTTPGNAEVQVMPAPDGRVYAYQAGWNDVHITDVTDPTNTTVMGVYHDPNTQVLDVKYIEYNGNEFLILQNQLVDTGYADPNVGNWDDPVQVSVTLIDVTDKTNPHYVDSWYDADHPSGPHNLYTQMIDEEWYILVANPDY</sequence>
<proteinExistence type="predicted"/>
<evidence type="ECO:0000313" key="2">
    <source>
        <dbReference type="EMBL" id="SVD76397.1"/>
    </source>
</evidence>
<protein>
    <submittedName>
        <fullName evidence="2">Uncharacterized protein</fullName>
    </submittedName>
</protein>
<gene>
    <name evidence="2" type="ORF">METZ01_LOCUS429251</name>
</gene>
<feature type="compositionally biased region" description="Basic and acidic residues" evidence="1">
    <location>
        <begin position="48"/>
        <end position="57"/>
    </location>
</feature>
<feature type="region of interest" description="Disordered" evidence="1">
    <location>
        <begin position="33"/>
        <end position="62"/>
    </location>
</feature>
<organism evidence="2">
    <name type="scientific">marine metagenome</name>
    <dbReference type="NCBI Taxonomy" id="408172"/>
    <lineage>
        <taxon>unclassified sequences</taxon>
        <taxon>metagenomes</taxon>
        <taxon>ecological metagenomes</taxon>
    </lineage>
</organism>
<dbReference type="AlphaFoldDB" id="A0A382XZ54"/>
<accession>A0A382XZ54</accession>
<name>A0A382XZ54_9ZZZZ</name>
<reference evidence="2" key="1">
    <citation type="submission" date="2018-05" db="EMBL/GenBank/DDBJ databases">
        <authorList>
            <person name="Lanie J.A."/>
            <person name="Ng W.-L."/>
            <person name="Kazmierczak K.M."/>
            <person name="Andrzejewski T.M."/>
            <person name="Davidsen T.M."/>
            <person name="Wayne K.J."/>
            <person name="Tettelin H."/>
            <person name="Glass J.I."/>
            <person name="Rusch D."/>
            <person name="Podicherti R."/>
            <person name="Tsui H.-C.T."/>
            <person name="Winkler M.E."/>
        </authorList>
    </citation>
    <scope>NUCLEOTIDE SEQUENCE</scope>
</reference>
<dbReference type="EMBL" id="UINC01171700">
    <property type="protein sequence ID" value="SVD76397.1"/>
    <property type="molecule type" value="Genomic_DNA"/>
</dbReference>
<feature type="non-terminal residue" evidence="2">
    <location>
        <position position="214"/>
    </location>
</feature>
<evidence type="ECO:0000256" key="1">
    <source>
        <dbReference type="SAM" id="MobiDB-lite"/>
    </source>
</evidence>